<dbReference type="AlphaFoldDB" id="A0A6A6EYK6"/>
<sequence>MKILCLHGRGSNNEIFRMQTAPIRSFLDDFEFVFVQGTVRHTEGNWSLHTADFSKFPLYAYYNALDPSSIVQTHAELREIIAREGPFDGVLGYSGGAALASELLISQDPLALDPIFRFAIFINGASPLRVFKLEDAETAEDTFDPTAALDQARSMFLRPSALRHKDGVSEEDQANHAKLLSLLDVLEGKMLADGTPFLSNGTFGLSRWDLGKGGGPLINIPTLHIRSVAEDHDDPHHGLHLLGLCEPSEAQEIHHGFGHDFPRGRQFTKQIADTIRDMAEGASAL</sequence>
<proteinExistence type="predicted"/>
<dbReference type="Proteomes" id="UP000799539">
    <property type="component" value="Unassembled WGS sequence"/>
</dbReference>
<dbReference type="SUPFAM" id="SSF53474">
    <property type="entry name" value="alpha/beta-Hydrolases"/>
    <property type="match status" value="1"/>
</dbReference>
<keyword evidence="4" id="KW-1185">Reference proteome</keyword>
<dbReference type="Pfam" id="PF03959">
    <property type="entry name" value="FSH1"/>
    <property type="match status" value="1"/>
</dbReference>
<name>A0A6A6EYK6_9PEZI</name>
<dbReference type="EMBL" id="ML992704">
    <property type="protein sequence ID" value="KAF2207328.1"/>
    <property type="molecule type" value="Genomic_DNA"/>
</dbReference>
<dbReference type="PANTHER" id="PTHR48070">
    <property type="entry name" value="ESTERASE OVCA2"/>
    <property type="match status" value="1"/>
</dbReference>
<dbReference type="GO" id="GO:0005737">
    <property type="term" value="C:cytoplasm"/>
    <property type="evidence" value="ECO:0007669"/>
    <property type="project" value="TreeGrafter"/>
</dbReference>
<protein>
    <recommendedName>
        <fullName evidence="2">Serine hydrolase domain-containing protein</fullName>
    </recommendedName>
</protein>
<evidence type="ECO:0000313" key="3">
    <source>
        <dbReference type="EMBL" id="KAF2207328.1"/>
    </source>
</evidence>
<dbReference type="Gene3D" id="3.40.50.1820">
    <property type="entry name" value="alpha/beta hydrolase"/>
    <property type="match status" value="1"/>
</dbReference>
<dbReference type="GO" id="GO:0019748">
    <property type="term" value="P:secondary metabolic process"/>
    <property type="evidence" value="ECO:0007669"/>
    <property type="project" value="TreeGrafter"/>
</dbReference>
<organism evidence="3 4">
    <name type="scientific">Cercospora zeae-maydis SCOH1-5</name>
    <dbReference type="NCBI Taxonomy" id="717836"/>
    <lineage>
        <taxon>Eukaryota</taxon>
        <taxon>Fungi</taxon>
        <taxon>Dikarya</taxon>
        <taxon>Ascomycota</taxon>
        <taxon>Pezizomycotina</taxon>
        <taxon>Dothideomycetes</taxon>
        <taxon>Dothideomycetidae</taxon>
        <taxon>Mycosphaerellales</taxon>
        <taxon>Mycosphaerellaceae</taxon>
        <taxon>Cercospora</taxon>
    </lineage>
</organism>
<reference evidence="3" key="1">
    <citation type="journal article" date="2020" name="Stud. Mycol.">
        <title>101 Dothideomycetes genomes: a test case for predicting lifestyles and emergence of pathogens.</title>
        <authorList>
            <person name="Haridas S."/>
            <person name="Albert R."/>
            <person name="Binder M."/>
            <person name="Bloem J."/>
            <person name="Labutti K."/>
            <person name="Salamov A."/>
            <person name="Andreopoulos B."/>
            <person name="Baker S."/>
            <person name="Barry K."/>
            <person name="Bills G."/>
            <person name="Bluhm B."/>
            <person name="Cannon C."/>
            <person name="Castanera R."/>
            <person name="Culley D."/>
            <person name="Daum C."/>
            <person name="Ezra D."/>
            <person name="Gonzalez J."/>
            <person name="Henrissat B."/>
            <person name="Kuo A."/>
            <person name="Liang C."/>
            <person name="Lipzen A."/>
            <person name="Lutzoni F."/>
            <person name="Magnuson J."/>
            <person name="Mondo S."/>
            <person name="Nolan M."/>
            <person name="Ohm R."/>
            <person name="Pangilinan J."/>
            <person name="Park H.-J."/>
            <person name="Ramirez L."/>
            <person name="Alfaro M."/>
            <person name="Sun H."/>
            <person name="Tritt A."/>
            <person name="Yoshinaga Y."/>
            <person name="Zwiers L.-H."/>
            <person name="Turgeon B."/>
            <person name="Goodwin S."/>
            <person name="Spatafora J."/>
            <person name="Crous P."/>
            <person name="Grigoriev I."/>
        </authorList>
    </citation>
    <scope>NUCLEOTIDE SEQUENCE</scope>
    <source>
        <strain evidence="3">SCOH1-5</strain>
    </source>
</reference>
<feature type="domain" description="Serine hydrolase" evidence="2">
    <location>
        <begin position="1"/>
        <end position="128"/>
    </location>
</feature>
<keyword evidence="1" id="KW-0378">Hydrolase</keyword>
<evidence type="ECO:0000259" key="2">
    <source>
        <dbReference type="Pfam" id="PF03959"/>
    </source>
</evidence>
<accession>A0A6A6EYK6</accession>
<evidence type="ECO:0000256" key="1">
    <source>
        <dbReference type="ARBA" id="ARBA00022801"/>
    </source>
</evidence>
<dbReference type="GO" id="GO:0016787">
    <property type="term" value="F:hydrolase activity"/>
    <property type="evidence" value="ECO:0007669"/>
    <property type="project" value="UniProtKB-KW"/>
</dbReference>
<dbReference type="PANTHER" id="PTHR48070:SF7">
    <property type="entry name" value="SERINE HYDROLASE FSH DOMAIN-CONTAINING PROTEIN-RELATED"/>
    <property type="match status" value="1"/>
</dbReference>
<dbReference type="GO" id="GO:0005634">
    <property type="term" value="C:nucleus"/>
    <property type="evidence" value="ECO:0007669"/>
    <property type="project" value="TreeGrafter"/>
</dbReference>
<gene>
    <name evidence="3" type="ORF">CERZMDRAFT_102425</name>
</gene>
<evidence type="ECO:0000313" key="4">
    <source>
        <dbReference type="Proteomes" id="UP000799539"/>
    </source>
</evidence>
<dbReference type="InterPro" id="IPR005645">
    <property type="entry name" value="FSH-like_dom"/>
</dbReference>
<dbReference type="InterPro" id="IPR029058">
    <property type="entry name" value="AB_hydrolase_fold"/>
</dbReference>
<dbReference type="OrthoDB" id="2094269at2759"/>
<dbReference type="InterPro" id="IPR050593">
    <property type="entry name" value="LovG"/>
</dbReference>